<organism evidence="1 2">
    <name type="scientific">Kineococcus gynurae</name>
    <dbReference type="NCBI Taxonomy" id="452979"/>
    <lineage>
        <taxon>Bacteria</taxon>
        <taxon>Bacillati</taxon>
        <taxon>Actinomycetota</taxon>
        <taxon>Actinomycetes</taxon>
        <taxon>Kineosporiales</taxon>
        <taxon>Kineosporiaceae</taxon>
        <taxon>Kineococcus</taxon>
    </lineage>
</organism>
<evidence type="ECO:0000313" key="2">
    <source>
        <dbReference type="Proteomes" id="UP001589748"/>
    </source>
</evidence>
<comment type="caution">
    <text evidence="1">The sequence shown here is derived from an EMBL/GenBank/DDBJ whole genome shotgun (WGS) entry which is preliminary data.</text>
</comment>
<evidence type="ECO:0000313" key="1">
    <source>
        <dbReference type="EMBL" id="MFB9378467.1"/>
    </source>
</evidence>
<dbReference type="Proteomes" id="UP001589748">
    <property type="component" value="Unassembled WGS sequence"/>
</dbReference>
<name>A0ABV5LWJ4_9ACTN</name>
<protein>
    <submittedName>
        <fullName evidence="1">SDR family NAD(P)-dependent oxidoreductase</fullName>
    </submittedName>
</protein>
<dbReference type="InterPro" id="IPR002347">
    <property type="entry name" value="SDR_fam"/>
</dbReference>
<dbReference type="EMBL" id="JBHMDM010000007">
    <property type="protein sequence ID" value="MFB9378467.1"/>
    <property type="molecule type" value="Genomic_DNA"/>
</dbReference>
<dbReference type="Pfam" id="PF00106">
    <property type="entry name" value="adh_short"/>
    <property type="match status" value="1"/>
</dbReference>
<dbReference type="PANTHER" id="PTHR43431">
    <property type="entry name" value="OXIDOREDUCTASE, SHORT CHAIN DEHYDROGENASE/REDUCTASE FAMILY (AFU_ORTHOLOGUE AFUA_5G14000)"/>
    <property type="match status" value="1"/>
</dbReference>
<sequence length="225" mass="22684">MPSGPLDPRHAVVVGAGPGLGAAVARRFAREGFALTLVARTPQTLDPLAAELRAGGVAVTTVIADAADPVGFRAALLEVADRVTPAVVVYNVGLVAADDLLEASAEYLLDALAVDVVGAVTTAQVLTPGMRAAGAGTFLVTGGGPGLVPDPAHASLTLGKSALRAAVTVLHEQLAPAHVHVGSVTVVGVIAPGTSLDPDRIAEHYWRLHSEPEGAWTVDVVVDGS</sequence>
<dbReference type="SUPFAM" id="SSF51735">
    <property type="entry name" value="NAD(P)-binding Rossmann-fold domains"/>
    <property type="match status" value="1"/>
</dbReference>
<dbReference type="InterPro" id="IPR036291">
    <property type="entry name" value="NAD(P)-bd_dom_sf"/>
</dbReference>
<dbReference type="Gene3D" id="3.40.50.720">
    <property type="entry name" value="NAD(P)-binding Rossmann-like Domain"/>
    <property type="match status" value="1"/>
</dbReference>
<gene>
    <name evidence="1" type="ORF">ACFFVI_15985</name>
</gene>
<dbReference type="RefSeq" id="WP_380136901.1">
    <property type="nucleotide sequence ID" value="NZ_JBHLUI010000008.1"/>
</dbReference>
<keyword evidence="2" id="KW-1185">Reference proteome</keyword>
<accession>A0ABV5LWJ4</accession>
<proteinExistence type="predicted"/>
<reference evidence="1 2" key="1">
    <citation type="submission" date="2024-09" db="EMBL/GenBank/DDBJ databases">
        <authorList>
            <person name="Sun Q."/>
            <person name="Mori K."/>
        </authorList>
    </citation>
    <scope>NUCLEOTIDE SEQUENCE [LARGE SCALE GENOMIC DNA]</scope>
    <source>
        <strain evidence="1 2">TISTR 1856</strain>
    </source>
</reference>
<dbReference type="PANTHER" id="PTHR43431:SF1">
    <property type="entry name" value="OS08G0476300 PROTEIN"/>
    <property type="match status" value="1"/>
</dbReference>